<sequence>MKMWAVVGSGQPLQYFEMENPEPNGAEVLVAVTHCGVCHSDLHFWRGEYDMGHGKLMRLVDRGVTLPRAPGHEVVGQVVAVGPDATGVKVGDRRIVYPWIGCGKCAMCLAGEDNMCSSQASIGVVRHGGFSSHVLVPHSRYLVDPGDLDPALASTFACSGITVLSAIRKLGTMDPDSPVLLVGAGGVGHAAITMLHALGHRNIIVVDVDEAKRQSALAAGATAVVDGMAEDVTAEIFKAAGGPVPFAIDFVNYSKTAKSAFESLAKGGKLVLVGVGGGELELSLAGMVFTARSVMAAQTGTLQDLKDVVALAQSGKLKPIPIEHLKSDDGNEALLRLKAGKVTGRLVIERDVVVSRTTS</sequence>
<comment type="similarity">
    <text evidence="2 7">Belongs to the zinc-containing alcohol dehydrogenase family.</text>
</comment>
<gene>
    <name evidence="9" type="ORF">D3878_18355</name>
</gene>
<dbReference type="InterPro" id="IPR002328">
    <property type="entry name" value="ADH_Zn_CS"/>
</dbReference>
<evidence type="ECO:0000256" key="7">
    <source>
        <dbReference type="RuleBase" id="RU361277"/>
    </source>
</evidence>
<evidence type="ECO:0000256" key="6">
    <source>
        <dbReference type="ARBA" id="ARBA00023002"/>
    </source>
</evidence>
<dbReference type="InterPro" id="IPR013149">
    <property type="entry name" value="ADH-like_C"/>
</dbReference>
<dbReference type="GO" id="GO:0004022">
    <property type="term" value="F:alcohol dehydrogenase (NAD+) activity"/>
    <property type="evidence" value="ECO:0007669"/>
    <property type="project" value="UniProtKB-EC"/>
</dbReference>
<dbReference type="SUPFAM" id="SSF51735">
    <property type="entry name" value="NAD(P)-binding Rossmann-fold domains"/>
    <property type="match status" value="1"/>
</dbReference>
<proteinExistence type="inferred from homology"/>
<evidence type="ECO:0000256" key="5">
    <source>
        <dbReference type="ARBA" id="ARBA00022833"/>
    </source>
</evidence>
<dbReference type="InterPro" id="IPR036291">
    <property type="entry name" value="NAD(P)-bd_dom_sf"/>
</dbReference>
<evidence type="ECO:0000256" key="3">
    <source>
        <dbReference type="ARBA" id="ARBA00013190"/>
    </source>
</evidence>
<feature type="domain" description="Enoyl reductase (ER)" evidence="8">
    <location>
        <begin position="8"/>
        <end position="348"/>
    </location>
</feature>
<accession>A0A3A3G4A0</accession>
<evidence type="ECO:0000313" key="9">
    <source>
        <dbReference type="EMBL" id="RJG03308.1"/>
    </source>
</evidence>
<comment type="caution">
    <text evidence="9">The sequence shown here is derived from an EMBL/GenBank/DDBJ whole genome shotgun (WGS) entry which is preliminary data.</text>
</comment>
<dbReference type="CDD" id="cd08240">
    <property type="entry name" value="6_hydroxyhexanoate_dh_like"/>
    <property type="match status" value="1"/>
</dbReference>
<evidence type="ECO:0000256" key="2">
    <source>
        <dbReference type="ARBA" id="ARBA00008072"/>
    </source>
</evidence>
<dbReference type="GO" id="GO:0008270">
    <property type="term" value="F:zinc ion binding"/>
    <property type="evidence" value="ECO:0007669"/>
    <property type="project" value="InterPro"/>
</dbReference>
<evidence type="ECO:0000256" key="1">
    <source>
        <dbReference type="ARBA" id="ARBA00001947"/>
    </source>
</evidence>
<evidence type="ECO:0000313" key="10">
    <source>
        <dbReference type="Proteomes" id="UP000266327"/>
    </source>
</evidence>
<protein>
    <recommendedName>
        <fullName evidence="3">alcohol dehydrogenase</fullName>
        <ecNumber evidence="3">1.1.1.1</ecNumber>
    </recommendedName>
</protein>
<dbReference type="InterPro" id="IPR011032">
    <property type="entry name" value="GroES-like_sf"/>
</dbReference>
<dbReference type="InterPro" id="IPR020843">
    <property type="entry name" value="ER"/>
</dbReference>
<keyword evidence="4 7" id="KW-0479">Metal-binding</keyword>
<dbReference type="Proteomes" id="UP000266327">
    <property type="component" value="Unassembled WGS sequence"/>
</dbReference>
<dbReference type="SMART" id="SM00829">
    <property type="entry name" value="PKS_ER"/>
    <property type="match status" value="1"/>
</dbReference>
<evidence type="ECO:0000256" key="4">
    <source>
        <dbReference type="ARBA" id="ARBA00022723"/>
    </source>
</evidence>
<name>A0A3A3G4A0_9BURK</name>
<reference evidence="10" key="1">
    <citation type="submission" date="2018-09" db="EMBL/GenBank/DDBJ databases">
        <authorList>
            <person name="Zhu H."/>
        </authorList>
    </citation>
    <scope>NUCLEOTIDE SEQUENCE [LARGE SCALE GENOMIC DNA]</scope>
    <source>
        <strain evidence="10">K1S02-23</strain>
    </source>
</reference>
<dbReference type="Gene3D" id="3.90.180.10">
    <property type="entry name" value="Medium-chain alcohol dehydrogenases, catalytic domain"/>
    <property type="match status" value="1"/>
</dbReference>
<dbReference type="Pfam" id="PF08240">
    <property type="entry name" value="ADH_N"/>
    <property type="match status" value="1"/>
</dbReference>
<dbReference type="Gene3D" id="3.40.50.720">
    <property type="entry name" value="NAD(P)-binding Rossmann-like Domain"/>
    <property type="match status" value="1"/>
</dbReference>
<dbReference type="PROSITE" id="PS00059">
    <property type="entry name" value="ADH_ZINC"/>
    <property type="match status" value="1"/>
</dbReference>
<evidence type="ECO:0000259" key="8">
    <source>
        <dbReference type="SMART" id="SM00829"/>
    </source>
</evidence>
<dbReference type="OrthoDB" id="9771084at2"/>
<dbReference type="SUPFAM" id="SSF50129">
    <property type="entry name" value="GroES-like"/>
    <property type="match status" value="1"/>
</dbReference>
<keyword evidence="10" id="KW-1185">Reference proteome</keyword>
<dbReference type="GO" id="GO:0005737">
    <property type="term" value="C:cytoplasm"/>
    <property type="evidence" value="ECO:0007669"/>
    <property type="project" value="TreeGrafter"/>
</dbReference>
<dbReference type="InterPro" id="IPR013154">
    <property type="entry name" value="ADH-like_N"/>
</dbReference>
<organism evidence="9 10">
    <name type="scientific">Noviherbaspirillum sedimenti</name>
    <dbReference type="NCBI Taxonomy" id="2320865"/>
    <lineage>
        <taxon>Bacteria</taxon>
        <taxon>Pseudomonadati</taxon>
        <taxon>Pseudomonadota</taxon>
        <taxon>Betaproteobacteria</taxon>
        <taxon>Burkholderiales</taxon>
        <taxon>Oxalobacteraceae</taxon>
        <taxon>Noviherbaspirillum</taxon>
    </lineage>
</organism>
<dbReference type="EMBL" id="QYUQ01000002">
    <property type="protein sequence ID" value="RJG03308.1"/>
    <property type="molecule type" value="Genomic_DNA"/>
</dbReference>
<dbReference type="PANTHER" id="PTHR42940">
    <property type="entry name" value="ALCOHOL DEHYDROGENASE 1-RELATED"/>
    <property type="match status" value="1"/>
</dbReference>
<dbReference type="RefSeq" id="WP_119786803.1">
    <property type="nucleotide sequence ID" value="NZ_QYUQ01000002.1"/>
</dbReference>
<dbReference type="PANTHER" id="PTHR42940:SF8">
    <property type="entry name" value="VACUOLAR PROTEIN SORTING-ASSOCIATED PROTEIN 11"/>
    <property type="match status" value="1"/>
</dbReference>
<dbReference type="AlphaFoldDB" id="A0A3A3G4A0"/>
<comment type="cofactor">
    <cofactor evidence="1 7">
        <name>Zn(2+)</name>
        <dbReference type="ChEBI" id="CHEBI:29105"/>
    </cofactor>
</comment>
<keyword evidence="5 7" id="KW-0862">Zinc</keyword>
<keyword evidence="6" id="KW-0560">Oxidoreductase</keyword>
<dbReference type="EC" id="1.1.1.1" evidence="3"/>
<dbReference type="Pfam" id="PF00107">
    <property type="entry name" value="ADH_zinc_N"/>
    <property type="match status" value="1"/>
</dbReference>